<evidence type="ECO:0000313" key="3">
    <source>
        <dbReference type="Proteomes" id="UP000548423"/>
    </source>
</evidence>
<reference evidence="3" key="2">
    <citation type="submission" date="2020-08" db="EMBL/GenBank/DDBJ databases">
        <title>The Agave Microbiome: Exploring the role of microbial communities in plant adaptations to desert environments.</title>
        <authorList>
            <person name="Partida-Martinez L.P."/>
        </authorList>
    </citation>
    <scope>NUCLEOTIDE SEQUENCE [LARGE SCALE GENOMIC DNA]</scope>
    <source>
        <strain evidence="3">AT2.8</strain>
    </source>
</reference>
<keyword evidence="1" id="KW-0472">Membrane</keyword>
<protein>
    <submittedName>
        <fullName evidence="2">Uncharacterized protein</fullName>
    </submittedName>
</protein>
<evidence type="ECO:0000313" key="2">
    <source>
        <dbReference type="EMBL" id="NYE08905.1"/>
    </source>
</evidence>
<gene>
    <name evidence="2" type="ORF">F4694_005762</name>
</gene>
<dbReference type="Proteomes" id="UP000548423">
    <property type="component" value="Unassembled WGS sequence"/>
</dbReference>
<feature type="transmembrane region" description="Helical" evidence="1">
    <location>
        <begin position="12"/>
        <end position="35"/>
    </location>
</feature>
<dbReference type="EMBL" id="JACCBX010000017">
    <property type="protein sequence ID" value="NYE08905.1"/>
    <property type="molecule type" value="Genomic_DNA"/>
</dbReference>
<evidence type="ECO:0000256" key="1">
    <source>
        <dbReference type="SAM" id="Phobius"/>
    </source>
</evidence>
<dbReference type="AlphaFoldDB" id="A0A852TL40"/>
<organism evidence="2 3">
    <name type="scientific">Neobacillus niacini</name>
    <dbReference type="NCBI Taxonomy" id="86668"/>
    <lineage>
        <taxon>Bacteria</taxon>
        <taxon>Bacillati</taxon>
        <taxon>Bacillota</taxon>
        <taxon>Bacilli</taxon>
        <taxon>Bacillales</taxon>
        <taxon>Bacillaceae</taxon>
        <taxon>Neobacillus</taxon>
    </lineage>
</organism>
<name>A0A852TL40_9BACI</name>
<accession>A0A852TL40</accession>
<keyword evidence="1" id="KW-1133">Transmembrane helix</keyword>
<sequence length="41" mass="4571">MNFLKNTLSYLVMLPAILIGTFAMVSNGVASSIWLQNIVIW</sequence>
<comment type="caution">
    <text evidence="2">The sequence shown here is derived from an EMBL/GenBank/DDBJ whole genome shotgun (WGS) entry which is preliminary data.</text>
</comment>
<reference evidence="3" key="1">
    <citation type="submission" date="2020-07" db="EMBL/GenBank/DDBJ databases">
        <authorList>
            <person name="Partida-Martinez L."/>
            <person name="Huntemann M."/>
            <person name="Clum A."/>
            <person name="Wang J."/>
            <person name="Palaniappan K."/>
            <person name="Ritter S."/>
            <person name="Chen I.-M."/>
            <person name="Stamatis D."/>
            <person name="Reddy T."/>
            <person name="O'Malley R."/>
            <person name="Daum C."/>
            <person name="Shapiro N."/>
            <person name="Ivanova N."/>
            <person name="Kyrpides N."/>
            <person name="Woyke T."/>
        </authorList>
    </citation>
    <scope>NUCLEOTIDE SEQUENCE [LARGE SCALE GENOMIC DNA]</scope>
    <source>
        <strain evidence="3">AT2.8</strain>
    </source>
</reference>
<proteinExistence type="predicted"/>
<keyword evidence="1" id="KW-0812">Transmembrane</keyword>